<accession>X1BNK8</accession>
<gene>
    <name evidence="2" type="ORF">S01H4_51077</name>
</gene>
<proteinExistence type="predicted"/>
<organism evidence="2">
    <name type="scientific">marine sediment metagenome</name>
    <dbReference type="NCBI Taxonomy" id="412755"/>
    <lineage>
        <taxon>unclassified sequences</taxon>
        <taxon>metagenomes</taxon>
        <taxon>ecological metagenomes</taxon>
    </lineage>
</organism>
<keyword evidence="1" id="KW-0472">Membrane</keyword>
<protein>
    <submittedName>
        <fullName evidence="2">Uncharacterized protein</fullName>
    </submittedName>
</protein>
<keyword evidence="1" id="KW-1133">Transmembrane helix</keyword>
<comment type="caution">
    <text evidence="2">The sequence shown here is derived from an EMBL/GenBank/DDBJ whole genome shotgun (WGS) entry which is preliminary data.</text>
</comment>
<evidence type="ECO:0000256" key="1">
    <source>
        <dbReference type="SAM" id="Phobius"/>
    </source>
</evidence>
<dbReference type="AlphaFoldDB" id="X1BNK8"/>
<evidence type="ECO:0000313" key="2">
    <source>
        <dbReference type="EMBL" id="GAG96575.1"/>
    </source>
</evidence>
<feature type="transmembrane region" description="Helical" evidence="1">
    <location>
        <begin position="50"/>
        <end position="71"/>
    </location>
</feature>
<dbReference type="EMBL" id="BART01029057">
    <property type="protein sequence ID" value="GAG96575.1"/>
    <property type="molecule type" value="Genomic_DNA"/>
</dbReference>
<sequence>MSIAPQESNLLRIEDVDKSFLEQITPEELSSKYRLSDIMIVESRSLQGYFFFYAGILYIVIGTGFAILTYIRQRKQKRFMKILKSRYK</sequence>
<keyword evidence="1" id="KW-0812">Transmembrane</keyword>
<reference evidence="2" key="1">
    <citation type="journal article" date="2014" name="Front. Microbiol.">
        <title>High frequency of phylogenetically diverse reductive dehalogenase-homologous genes in deep subseafloor sedimentary metagenomes.</title>
        <authorList>
            <person name="Kawai M."/>
            <person name="Futagami T."/>
            <person name="Toyoda A."/>
            <person name="Takaki Y."/>
            <person name="Nishi S."/>
            <person name="Hori S."/>
            <person name="Arai W."/>
            <person name="Tsubouchi T."/>
            <person name="Morono Y."/>
            <person name="Uchiyama I."/>
            <person name="Ito T."/>
            <person name="Fujiyama A."/>
            <person name="Inagaki F."/>
            <person name="Takami H."/>
        </authorList>
    </citation>
    <scope>NUCLEOTIDE SEQUENCE</scope>
    <source>
        <strain evidence="2">Expedition CK06-06</strain>
    </source>
</reference>
<name>X1BNK8_9ZZZZ</name>